<evidence type="ECO:0000313" key="6">
    <source>
        <dbReference type="EMBL" id="RAW32214.1"/>
    </source>
</evidence>
<comment type="caution">
    <text evidence="6">The sequence shown here is derived from an EMBL/GenBank/DDBJ whole genome shotgun (WGS) entry which is preliminary data.</text>
</comment>
<dbReference type="EMBL" id="RCMV01001106">
    <property type="protein sequence ID" value="KAG3210349.1"/>
    <property type="molecule type" value="Genomic_DNA"/>
</dbReference>
<reference evidence="4" key="2">
    <citation type="submission" date="2018-05" db="EMBL/GenBank/DDBJ databases">
        <title>Effector identification in a new, highly contiguous assembly of the strawberry crown rot pathogen Phytophthora cactorum.</title>
        <authorList>
            <person name="Armitage A.D."/>
            <person name="Nellist C.F."/>
            <person name="Bates H."/>
            <person name="Vickerstaff R.J."/>
            <person name="Harrison R.J."/>
        </authorList>
    </citation>
    <scope>NUCLEOTIDE SEQUENCE</scope>
    <source>
        <strain evidence="2">4040</strain>
        <strain evidence="3">P415</strain>
        <strain evidence="4">P421</strain>
    </source>
</reference>
<evidence type="ECO:0000256" key="1">
    <source>
        <dbReference type="SAM" id="MobiDB-lite"/>
    </source>
</evidence>
<dbReference type="OrthoDB" id="10288402at2759"/>
<keyword evidence="7" id="KW-1185">Reference proteome</keyword>
<proteinExistence type="predicted"/>
<name>A0A329S5H8_9STRA</name>
<dbReference type="EMBL" id="MJFZ01000287">
    <property type="protein sequence ID" value="RAW32214.1"/>
    <property type="molecule type" value="Genomic_DNA"/>
</dbReference>
<dbReference type="VEuPathDB" id="FungiDB:PC110_g11449"/>
<dbReference type="AlphaFoldDB" id="A0A329S5H8"/>
<dbReference type="Proteomes" id="UP000760860">
    <property type="component" value="Unassembled WGS sequence"/>
</dbReference>
<organism evidence="6 7">
    <name type="scientific">Phytophthora cactorum</name>
    <dbReference type="NCBI Taxonomy" id="29920"/>
    <lineage>
        <taxon>Eukaryota</taxon>
        <taxon>Sar</taxon>
        <taxon>Stramenopiles</taxon>
        <taxon>Oomycota</taxon>
        <taxon>Peronosporomycetes</taxon>
        <taxon>Peronosporales</taxon>
        <taxon>Peronosporaceae</taxon>
        <taxon>Phytophthora</taxon>
    </lineage>
</organism>
<dbReference type="Proteomes" id="UP000697107">
    <property type="component" value="Unassembled WGS sequence"/>
</dbReference>
<evidence type="ECO:0000313" key="4">
    <source>
        <dbReference type="EMBL" id="KAG3210349.1"/>
    </source>
</evidence>
<dbReference type="Proteomes" id="UP000736787">
    <property type="component" value="Unassembled WGS sequence"/>
</dbReference>
<dbReference type="Proteomes" id="UP000251314">
    <property type="component" value="Unassembled WGS sequence"/>
</dbReference>
<reference evidence="6 7" key="1">
    <citation type="submission" date="2018-01" db="EMBL/GenBank/DDBJ databases">
        <title>Draft genome of the strawberry crown rot pathogen Phytophthora cactorum.</title>
        <authorList>
            <person name="Armitage A.D."/>
            <person name="Lysoe E."/>
            <person name="Nellist C.F."/>
            <person name="Harrison R.J."/>
            <person name="Brurberg M.B."/>
        </authorList>
    </citation>
    <scope>NUCLEOTIDE SEQUENCE [LARGE SCALE GENOMIC DNA]</scope>
    <source>
        <strain evidence="6 7">10300</strain>
    </source>
</reference>
<accession>A0A329S5H8</accession>
<dbReference type="EMBL" id="RCMK01001257">
    <property type="protein sequence ID" value="KAG2898354.1"/>
    <property type="molecule type" value="Genomic_DNA"/>
</dbReference>
<evidence type="ECO:0000313" key="5">
    <source>
        <dbReference type="EMBL" id="KAG6948795.1"/>
    </source>
</evidence>
<protein>
    <submittedName>
        <fullName evidence="6">Uncharacterized protein</fullName>
    </submittedName>
</protein>
<evidence type="ECO:0000313" key="2">
    <source>
        <dbReference type="EMBL" id="KAG2898354.1"/>
    </source>
</evidence>
<evidence type="ECO:0000313" key="7">
    <source>
        <dbReference type="Proteomes" id="UP000251314"/>
    </source>
</evidence>
<sequence>MGHAPAPRKVRILSHRETSPVRFYPPLSNLPRRPQATSSPRRPGTFAAVTKTDEMREHIRALLADPAEADDDEAPPTTSQIRTIETDFYVPLRGVFSVNTGTPCIEVMDDVAGSIISRKGNHAGPSP</sequence>
<evidence type="ECO:0000313" key="3">
    <source>
        <dbReference type="EMBL" id="KAG2964234.1"/>
    </source>
</evidence>
<reference evidence="5" key="3">
    <citation type="submission" date="2021-01" db="EMBL/GenBank/DDBJ databases">
        <title>Phytophthora aleatoria, a newly-described species from Pinus radiata is distinct from Phytophthora cactorum isolates based on comparative genomics.</title>
        <authorList>
            <person name="Mcdougal R."/>
            <person name="Panda P."/>
            <person name="Williams N."/>
            <person name="Studholme D.J."/>
        </authorList>
    </citation>
    <scope>NUCLEOTIDE SEQUENCE</scope>
    <source>
        <strain evidence="5">NZFS 3830</strain>
    </source>
</reference>
<feature type="region of interest" description="Disordered" evidence="1">
    <location>
        <begin position="23"/>
        <end position="45"/>
    </location>
</feature>
<gene>
    <name evidence="5" type="ORF">JG687_00015251</name>
    <name evidence="6" type="ORF">PC110_g11449</name>
    <name evidence="2" type="ORF">PC117_g22557</name>
    <name evidence="3" type="ORF">PC118_g20445</name>
    <name evidence="4" type="ORF">PC129_g18650</name>
</gene>
<dbReference type="EMBL" id="JAENGZ010001328">
    <property type="protein sequence ID" value="KAG6948795.1"/>
    <property type="molecule type" value="Genomic_DNA"/>
</dbReference>
<dbReference type="EMBL" id="RCML01001235">
    <property type="protein sequence ID" value="KAG2964234.1"/>
    <property type="molecule type" value="Genomic_DNA"/>
</dbReference>
<dbReference type="Proteomes" id="UP000688947">
    <property type="component" value="Unassembled WGS sequence"/>
</dbReference>